<evidence type="ECO:0000313" key="2">
    <source>
        <dbReference type="Proteomes" id="UP000214542"/>
    </source>
</evidence>
<accession>A1YRI6</accession>
<dbReference type="KEGG" id="vg:4642927"/>
<name>A1YRI6_9ABAC</name>
<protein>
    <submittedName>
        <fullName evidence="1">Mv-ORF124 peptide</fullName>
    </submittedName>
</protein>
<dbReference type="OrthoDB" id="14341at10239"/>
<reference evidence="1 2" key="1">
    <citation type="journal article" date="2008" name="J. Gen. Virol.">
        <title>Genomic and host range studies of Maruca vitrata nucleopolyhedrovirus.</title>
        <authorList>
            <person name="Chen Y.R."/>
            <person name="Wu C.Y."/>
            <person name="Lee S.T."/>
            <person name="Wu Y.J."/>
            <person name="Lo C.F."/>
            <person name="Tsai M.F."/>
            <person name="Wang C.H."/>
        </authorList>
    </citation>
    <scope>NUCLEOTIDE SEQUENCE [LARGE SCALE GENOMIC DNA]</scope>
</reference>
<proteinExistence type="predicted"/>
<dbReference type="Proteomes" id="UP000214542">
    <property type="component" value="Segment"/>
</dbReference>
<evidence type="ECO:0000313" key="1">
    <source>
        <dbReference type="EMBL" id="ABM05440.1"/>
    </source>
</evidence>
<dbReference type="RefSeq" id="YP_950854.1">
    <property type="nucleotide sequence ID" value="NC_008725.1"/>
</dbReference>
<sequence length="54" mass="6177">MKLTYKITGLLKYALRLTREYKKTSFPIARYLCTACGSCFHPLDVFGETEEGVI</sequence>
<dbReference type="EMBL" id="EF125867">
    <property type="protein sequence ID" value="ABM05440.1"/>
    <property type="molecule type" value="Genomic_DNA"/>
</dbReference>
<organism evidence="1 2">
    <name type="scientific">Maruca vitrata nucleopolyhedrovirus</name>
    <dbReference type="NCBI Taxonomy" id="1307954"/>
    <lineage>
        <taxon>Viruses</taxon>
        <taxon>Viruses incertae sedis</taxon>
        <taxon>Naldaviricetes</taxon>
        <taxon>Lefavirales</taxon>
        <taxon>Baculoviridae</taxon>
        <taxon>Alphabaculovirus</taxon>
        <taxon>Alphabaculovirus mavitratae</taxon>
    </lineage>
</organism>
<dbReference type="GeneID" id="4642927"/>
<keyword evidence="2" id="KW-1185">Reference proteome</keyword>